<gene>
    <name evidence="1" type="ORF">ACFQ27_03940</name>
</gene>
<dbReference type="EMBL" id="JBHTLQ010000006">
    <property type="protein sequence ID" value="MFD1189720.1"/>
    <property type="molecule type" value="Genomic_DNA"/>
</dbReference>
<comment type="caution">
    <text evidence="1">The sequence shown here is derived from an EMBL/GenBank/DDBJ whole genome shotgun (WGS) entry which is preliminary data.</text>
</comment>
<evidence type="ECO:0000313" key="1">
    <source>
        <dbReference type="EMBL" id="MFD1189720.1"/>
    </source>
</evidence>
<name>A0ABW3SYL9_9CAUL</name>
<protein>
    <recommendedName>
        <fullName evidence="3">TFIIB zinc-binding</fullName>
    </recommendedName>
</protein>
<dbReference type="RefSeq" id="WP_377352642.1">
    <property type="nucleotide sequence ID" value="NZ_JBHTLQ010000006.1"/>
</dbReference>
<sequence>MTDGQVDVEIGFLCHHCGGEVLEGPDDMTDDTDVWCKACGTVFGKWGAVLAKARDAANALVQGRLGEPYEAIPGVKPLRITGE</sequence>
<organism evidence="1 2">
    <name type="scientific">Phenylobacterium conjunctum</name>
    <dbReference type="NCBI Taxonomy" id="1298959"/>
    <lineage>
        <taxon>Bacteria</taxon>
        <taxon>Pseudomonadati</taxon>
        <taxon>Pseudomonadota</taxon>
        <taxon>Alphaproteobacteria</taxon>
        <taxon>Caulobacterales</taxon>
        <taxon>Caulobacteraceae</taxon>
        <taxon>Phenylobacterium</taxon>
    </lineage>
</organism>
<dbReference type="Proteomes" id="UP001597216">
    <property type="component" value="Unassembled WGS sequence"/>
</dbReference>
<keyword evidence="2" id="KW-1185">Reference proteome</keyword>
<reference evidence="2" key="1">
    <citation type="journal article" date="2019" name="Int. J. Syst. Evol. Microbiol.">
        <title>The Global Catalogue of Microorganisms (GCM) 10K type strain sequencing project: providing services to taxonomists for standard genome sequencing and annotation.</title>
        <authorList>
            <consortium name="The Broad Institute Genomics Platform"/>
            <consortium name="The Broad Institute Genome Sequencing Center for Infectious Disease"/>
            <person name="Wu L."/>
            <person name="Ma J."/>
        </authorList>
    </citation>
    <scope>NUCLEOTIDE SEQUENCE [LARGE SCALE GENOMIC DNA]</scope>
    <source>
        <strain evidence="2">CCUG 55074</strain>
    </source>
</reference>
<accession>A0ABW3SYL9</accession>
<evidence type="ECO:0000313" key="2">
    <source>
        <dbReference type="Proteomes" id="UP001597216"/>
    </source>
</evidence>
<proteinExistence type="predicted"/>
<evidence type="ECO:0008006" key="3">
    <source>
        <dbReference type="Google" id="ProtNLM"/>
    </source>
</evidence>